<dbReference type="Pfam" id="PF00271">
    <property type="entry name" value="Helicase_C"/>
    <property type="match status" value="1"/>
</dbReference>
<reference evidence="12 13" key="1">
    <citation type="journal article" date="2014" name="Genome Announc.">
        <title>Genome Sequence of the Microsporidian Species Nematocida sp1 Strain ERTm6 (ATCC PRA-372).</title>
        <authorList>
            <person name="Bakowski M.A."/>
            <person name="Priest M."/>
            <person name="Young S."/>
            <person name="Cuomo C.A."/>
            <person name="Troemel E.R."/>
        </authorList>
    </citation>
    <scope>NUCLEOTIDE SEQUENCE [LARGE SCALE GENOMIC DNA]</scope>
    <source>
        <strain evidence="12 13">ERTm6</strain>
    </source>
</reference>
<evidence type="ECO:0000313" key="12">
    <source>
        <dbReference type="EMBL" id="KFG25647.1"/>
    </source>
</evidence>
<comment type="function">
    <text evidence="7">RNA helicase.</text>
</comment>
<dbReference type="InterPro" id="IPR011545">
    <property type="entry name" value="DEAD/DEAH_box_helicase_dom"/>
</dbReference>
<dbReference type="AlphaFoldDB" id="A0A086J0H9"/>
<dbReference type="GO" id="GO:0003723">
    <property type="term" value="F:RNA binding"/>
    <property type="evidence" value="ECO:0007669"/>
    <property type="project" value="UniProtKB-UniRule"/>
</dbReference>
<dbReference type="HOGENOM" id="CLU_003041_1_0_1"/>
<protein>
    <recommendedName>
        <fullName evidence="7">ATP-dependent RNA helicase</fullName>
        <ecNumber evidence="7">3.6.4.13</ecNumber>
    </recommendedName>
</protein>
<dbReference type="EMBL" id="AKIJ01000004">
    <property type="protein sequence ID" value="KFG25647.1"/>
    <property type="molecule type" value="Genomic_DNA"/>
</dbReference>
<comment type="caution">
    <text evidence="12">The sequence shown here is derived from an EMBL/GenBank/DDBJ whole genome shotgun (WGS) entry which is preliminary data.</text>
</comment>
<comment type="catalytic activity">
    <reaction evidence="7">
        <text>ATP + H2O = ADP + phosphate + H(+)</text>
        <dbReference type="Rhea" id="RHEA:13065"/>
        <dbReference type="ChEBI" id="CHEBI:15377"/>
        <dbReference type="ChEBI" id="CHEBI:15378"/>
        <dbReference type="ChEBI" id="CHEBI:30616"/>
        <dbReference type="ChEBI" id="CHEBI:43474"/>
        <dbReference type="ChEBI" id="CHEBI:456216"/>
        <dbReference type="EC" id="3.6.4.13"/>
    </reaction>
</comment>
<proteinExistence type="inferred from homology"/>
<dbReference type="GO" id="GO:0005524">
    <property type="term" value="F:ATP binding"/>
    <property type="evidence" value="ECO:0007669"/>
    <property type="project" value="UniProtKB-UniRule"/>
</dbReference>
<evidence type="ECO:0000256" key="7">
    <source>
        <dbReference type="RuleBase" id="RU365068"/>
    </source>
</evidence>
<dbReference type="RefSeq" id="XP_052904202.1">
    <property type="nucleotide sequence ID" value="XM_053049252.1"/>
</dbReference>
<accession>A0A086J0H9</accession>
<evidence type="ECO:0000256" key="5">
    <source>
        <dbReference type="ARBA" id="ARBA00022884"/>
    </source>
</evidence>
<evidence type="ECO:0000259" key="10">
    <source>
        <dbReference type="PROSITE" id="PS51194"/>
    </source>
</evidence>
<dbReference type="PANTHER" id="PTHR24031">
    <property type="entry name" value="RNA HELICASE"/>
    <property type="match status" value="1"/>
</dbReference>
<dbReference type="InterPro" id="IPR001650">
    <property type="entry name" value="Helicase_C-like"/>
</dbReference>
<evidence type="ECO:0000256" key="2">
    <source>
        <dbReference type="ARBA" id="ARBA00022801"/>
    </source>
</evidence>
<keyword evidence="3 7" id="KW-0347">Helicase</keyword>
<dbReference type="Gene3D" id="3.40.50.300">
    <property type="entry name" value="P-loop containing nucleotide triphosphate hydrolases"/>
    <property type="match status" value="2"/>
</dbReference>
<comment type="similarity">
    <text evidence="7">Belongs to the DEAD box helicase family.</text>
</comment>
<evidence type="ECO:0000259" key="11">
    <source>
        <dbReference type="PROSITE" id="PS51195"/>
    </source>
</evidence>
<keyword evidence="2 7" id="KW-0378">Hydrolase</keyword>
<evidence type="ECO:0000256" key="4">
    <source>
        <dbReference type="ARBA" id="ARBA00022840"/>
    </source>
</evidence>
<dbReference type="EC" id="3.6.4.13" evidence="7"/>
<dbReference type="OrthoDB" id="10265785at2759"/>
<dbReference type="CDD" id="cd18787">
    <property type="entry name" value="SF2_C_DEAD"/>
    <property type="match status" value="1"/>
</dbReference>
<keyword evidence="4 7" id="KW-0067">ATP-binding</keyword>
<evidence type="ECO:0000313" key="13">
    <source>
        <dbReference type="Proteomes" id="UP000054524"/>
    </source>
</evidence>
<comment type="domain">
    <text evidence="7">The Q motif is unique to and characteristic of the DEAD box family of RNA helicases and controls ATP binding and hydrolysis.</text>
</comment>
<organism evidence="12 13">
    <name type="scientific">Nematocida ausubeli (strain ATCC PRA-371 / ERTm2)</name>
    <name type="common">Nematode killer fungus</name>
    <dbReference type="NCBI Taxonomy" id="1913371"/>
    <lineage>
        <taxon>Eukaryota</taxon>
        <taxon>Fungi</taxon>
        <taxon>Fungi incertae sedis</taxon>
        <taxon>Microsporidia</taxon>
        <taxon>Nematocida</taxon>
    </lineage>
</organism>
<dbReference type="GO" id="GO:0003724">
    <property type="term" value="F:RNA helicase activity"/>
    <property type="evidence" value="ECO:0007669"/>
    <property type="project" value="UniProtKB-EC"/>
</dbReference>
<dbReference type="PROSITE" id="PS51195">
    <property type="entry name" value="Q_MOTIF"/>
    <property type="match status" value="1"/>
</dbReference>
<name>A0A086J0H9_NEMA1</name>
<evidence type="ECO:0000256" key="1">
    <source>
        <dbReference type="ARBA" id="ARBA00022741"/>
    </source>
</evidence>
<feature type="domain" description="Helicase C-terminal" evidence="10">
    <location>
        <begin position="273"/>
        <end position="445"/>
    </location>
</feature>
<dbReference type="SMART" id="SM00487">
    <property type="entry name" value="DEXDc"/>
    <property type="match status" value="1"/>
</dbReference>
<feature type="short sequence motif" description="Q motif" evidence="6">
    <location>
        <begin position="66"/>
        <end position="94"/>
    </location>
</feature>
<dbReference type="SMART" id="SM00490">
    <property type="entry name" value="HELICc"/>
    <property type="match status" value="1"/>
</dbReference>
<dbReference type="InterPro" id="IPR014001">
    <property type="entry name" value="Helicase_ATP-bd"/>
</dbReference>
<feature type="region of interest" description="Disordered" evidence="8">
    <location>
        <begin position="1"/>
        <end position="30"/>
    </location>
</feature>
<dbReference type="GO" id="GO:0016787">
    <property type="term" value="F:hydrolase activity"/>
    <property type="evidence" value="ECO:0007669"/>
    <property type="project" value="UniProtKB-KW"/>
</dbReference>
<feature type="domain" description="DEAD-box RNA helicase Q" evidence="11">
    <location>
        <begin position="66"/>
        <end position="94"/>
    </location>
</feature>
<evidence type="ECO:0000256" key="6">
    <source>
        <dbReference type="PROSITE-ProRule" id="PRU00552"/>
    </source>
</evidence>
<evidence type="ECO:0000256" key="8">
    <source>
        <dbReference type="SAM" id="MobiDB-lite"/>
    </source>
</evidence>
<gene>
    <name evidence="12" type="ORF">NESG_01625</name>
</gene>
<dbReference type="PROSITE" id="PS51194">
    <property type="entry name" value="HELICASE_CTER"/>
    <property type="match status" value="1"/>
</dbReference>
<dbReference type="InterPro" id="IPR027417">
    <property type="entry name" value="P-loop_NTPase"/>
</dbReference>
<dbReference type="Pfam" id="PF00270">
    <property type="entry name" value="DEAD"/>
    <property type="match status" value="1"/>
</dbReference>
<feature type="domain" description="Helicase ATP-binding" evidence="9">
    <location>
        <begin position="97"/>
        <end position="262"/>
    </location>
</feature>
<evidence type="ECO:0000259" key="9">
    <source>
        <dbReference type="PROSITE" id="PS51192"/>
    </source>
</evidence>
<dbReference type="SUPFAM" id="SSF52540">
    <property type="entry name" value="P-loop containing nucleoside triphosphate hydrolases"/>
    <property type="match status" value="1"/>
</dbReference>
<keyword evidence="13" id="KW-1185">Reference proteome</keyword>
<keyword evidence="1 7" id="KW-0547">Nucleotide-binding</keyword>
<dbReference type="Proteomes" id="UP000054524">
    <property type="component" value="Unassembled WGS sequence"/>
</dbReference>
<dbReference type="GeneID" id="77676598"/>
<dbReference type="InterPro" id="IPR014014">
    <property type="entry name" value="RNA_helicase_DEAD_Q_motif"/>
</dbReference>
<sequence>MHSDKKDILEDSKEDGSNRKSRTEDLPDDVKYALEMIQQMEVSKKENSSIEEYKNSLLSSELLSKQSFEDLSIPEDIIKALRTMEFKNPSTIQQRSIPEIAKGGDVAFQSHSGSGKTIAFLVGALSVIDRSVNTPQVIIITPTRDLSKQISSVLENFKKTIDFTMLQALPDVVENMNLRRLKEQILIGAPGTIKRIVSDLESPAIKMVILDEADALLEDDMGAQTVSVVKKIRNKQLVLFSATFSTKMKEIISMLSKNIKTFYLEETKVKPDNITQFYMEVPEKNKISTLLKLYEMMAIGQSIVFVHTRNKAETVQHNLKRDGFDAALLHGQLSKEERDRVIADFKEGKIKALVTTNVLSRGLDVPQLNLAVNYDIPRKQSGSVDIETYIHRIGRTGRFNRAGVSITFSTGEADKMDLLSIQRSISSQIKYVTLEALSTAIQENQKSDQEDDD</sequence>
<dbReference type="PROSITE" id="PS51192">
    <property type="entry name" value="HELICASE_ATP_BIND_1"/>
    <property type="match status" value="1"/>
</dbReference>
<keyword evidence="5 7" id="KW-0694">RNA-binding</keyword>
<evidence type="ECO:0000256" key="3">
    <source>
        <dbReference type="ARBA" id="ARBA00022806"/>
    </source>
</evidence>